<evidence type="ECO:0000256" key="8">
    <source>
        <dbReference type="ARBA" id="ARBA00023169"/>
    </source>
</evidence>
<evidence type="ECO:0000259" key="10">
    <source>
        <dbReference type="Pfam" id="PF02397"/>
    </source>
</evidence>
<feature type="transmembrane region" description="Helical" evidence="9">
    <location>
        <begin position="201"/>
        <end position="223"/>
    </location>
</feature>
<keyword evidence="12" id="KW-1185">Reference proteome</keyword>
<dbReference type="PANTHER" id="PTHR30576">
    <property type="entry name" value="COLANIC BIOSYNTHESIS UDP-GLUCOSE LIPID CARRIER TRANSFERASE"/>
    <property type="match status" value="1"/>
</dbReference>
<comment type="subcellular location">
    <subcellularLocation>
        <location evidence="1">Cell membrane</location>
    </subcellularLocation>
</comment>
<protein>
    <submittedName>
        <fullName evidence="11">Sugar transferase</fullName>
    </submittedName>
</protein>
<evidence type="ECO:0000256" key="2">
    <source>
        <dbReference type="ARBA" id="ARBA00006464"/>
    </source>
</evidence>
<evidence type="ECO:0000256" key="7">
    <source>
        <dbReference type="ARBA" id="ARBA00023136"/>
    </source>
</evidence>
<evidence type="ECO:0000256" key="4">
    <source>
        <dbReference type="ARBA" id="ARBA00022679"/>
    </source>
</evidence>
<feature type="domain" description="Bacterial sugar transferase" evidence="10">
    <location>
        <begin position="33"/>
        <end position="224"/>
    </location>
</feature>
<accession>A0ABT3ADW4</accession>
<dbReference type="EMBL" id="JAOWLB010000001">
    <property type="protein sequence ID" value="MCV2886857.1"/>
    <property type="molecule type" value="Genomic_DNA"/>
</dbReference>
<evidence type="ECO:0000256" key="5">
    <source>
        <dbReference type="ARBA" id="ARBA00022692"/>
    </source>
</evidence>
<organism evidence="11 12">
    <name type="scientific">Ruegeria aquimaris</name>
    <dbReference type="NCBI Taxonomy" id="2984333"/>
    <lineage>
        <taxon>Bacteria</taxon>
        <taxon>Pseudomonadati</taxon>
        <taxon>Pseudomonadota</taxon>
        <taxon>Alphaproteobacteria</taxon>
        <taxon>Rhodobacterales</taxon>
        <taxon>Roseobacteraceae</taxon>
        <taxon>Ruegeria</taxon>
    </lineage>
</organism>
<dbReference type="GO" id="GO:0016740">
    <property type="term" value="F:transferase activity"/>
    <property type="evidence" value="ECO:0007669"/>
    <property type="project" value="UniProtKB-KW"/>
</dbReference>
<comment type="similarity">
    <text evidence="2">Belongs to the bacterial sugar transferase family.</text>
</comment>
<evidence type="ECO:0000256" key="1">
    <source>
        <dbReference type="ARBA" id="ARBA00004236"/>
    </source>
</evidence>
<name>A0ABT3ADW4_9RHOB</name>
<keyword evidence="8" id="KW-0270">Exopolysaccharide synthesis</keyword>
<keyword evidence="7 9" id="KW-0472">Membrane</keyword>
<keyword evidence="5 9" id="KW-0812">Transmembrane</keyword>
<evidence type="ECO:0000256" key="9">
    <source>
        <dbReference type="SAM" id="Phobius"/>
    </source>
</evidence>
<keyword evidence="3" id="KW-1003">Cell membrane</keyword>
<evidence type="ECO:0000256" key="3">
    <source>
        <dbReference type="ARBA" id="ARBA00022475"/>
    </source>
</evidence>
<evidence type="ECO:0000313" key="12">
    <source>
        <dbReference type="Proteomes" id="UP001320899"/>
    </source>
</evidence>
<evidence type="ECO:0000256" key="6">
    <source>
        <dbReference type="ARBA" id="ARBA00022989"/>
    </source>
</evidence>
<dbReference type="PANTHER" id="PTHR30576:SF4">
    <property type="entry name" value="UNDECAPRENYL-PHOSPHATE GALACTOSE PHOSPHOTRANSFERASE"/>
    <property type="match status" value="1"/>
</dbReference>
<reference evidence="11 12" key="1">
    <citation type="submission" date="2022-10" db="EMBL/GenBank/DDBJ databases">
        <title>Ruegeria sp. nov., isolated from ocean surface sediments.</title>
        <authorList>
            <person name="He W."/>
            <person name="Xue H.-P."/>
            <person name="Zhang D.-F."/>
        </authorList>
    </citation>
    <scope>NUCLEOTIDE SEQUENCE [LARGE SCALE GENOMIC DNA]</scope>
    <source>
        <strain evidence="11 12">XHP0148</strain>
    </source>
</reference>
<feature type="transmembrane region" description="Helical" evidence="9">
    <location>
        <begin position="38"/>
        <end position="61"/>
    </location>
</feature>
<gene>
    <name evidence="11" type="ORF">OE747_00810</name>
</gene>
<dbReference type="InterPro" id="IPR003362">
    <property type="entry name" value="Bact_transf"/>
</dbReference>
<proteinExistence type="inferred from homology"/>
<sequence>MKLGKVQLPLTDSRCMEAIVLPERTGFYRSVGKRGFDVSLSILILVAMLPIMLLLMIITMLDGGPPVFAHERVGKGHQRFKCLKFRTMRVDADVALKEYLADNPAARKEWEEHHKLSKDPRVTSIGRFLRRTSLDELPQLLNVISGDMSFVGPRPVTDEELGRYGAHLPKYLALRPGVTGLWQVNGRGRVSYEERVKMDAAYFYGLSFLGDLGLMLKTCLVVFQCRGR</sequence>
<dbReference type="Proteomes" id="UP001320899">
    <property type="component" value="Unassembled WGS sequence"/>
</dbReference>
<evidence type="ECO:0000313" key="11">
    <source>
        <dbReference type="EMBL" id="MCV2886857.1"/>
    </source>
</evidence>
<comment type="caution">
    <text evidence="11">The sequence shown here is derived from an EMBL/GenBank/DDBJ whole genome shotgun (WGS) entry which is preliminary data.</text>
</comment>
<dbReference type="Pfam" id="PF02397">
    <property type="entry name" value="Bac_transf"/>
    <property type="match status" value="1"/>
</dbReference>
<keyword evidence="4 11" id="KW-0808">Transferase</keyword>
<keyword evidence="6 9" id="KW-1133">Transmembrane helix</keyword>
<dbReference type="RefSeq" id="WP_263826712.1">
    <property type="nucleotide sequence ID" value="NZ_JAOWLB010000001.1"/>
</dbReference>